<name>A0A6J7ZKY8_PLARU</name>
<dbReference type="PRINTS" id="PR01185">
    <property type="entry name" value="INTEGRINA"/>
</dbReference>
<comment type="caution">
    <text evidence="6">The sequence shown here is derived from an EMBL/GenBank/DDBJ whole genome shotgun (WGS) entry which is preliminary data.</text>
</comment>
<keyword evidence="3" id="KW-0325">Glycoprotein</keyword>
<keyword evidence="1" id="KW-0732">Signal</keyword>
<dbReference type="InterPro" id="IPR013517">
    <property type="entry name" value="FG-GAP"/>
</dbReference>
<dbReference type="PANTHER" id="PTHR32305:SF15">
    <property type="entry name" value="PROTEIN RHSA-RELATED"/>
    <property type="match status" value="1"/>
</dbReference>
<proteinExistence type="predicted"/>
<dbReference type="Gene3D" id="2.180.10.10">
    <property type="entry name" value="RHS repeat-associated core"/>
    <property type="match status" value="2"/>
</dbReference>
<dbReference type="GO" id="GO:0008305">
    <property type="term" value="C:integrin complex"/>
    <property type="evidence" value="ECO:0007669"/>
    <property type="project" value="InterPro"/>
</dbReference>
<dbReference type="InterPro" id="IPR001846">
    <property type="entry name" value="VWF_type-D"/>
</dbReference>
<dbReference type="InterPro" id="IPR006530">
    <property type="entry name" value="YD"/>
</dbReference>
<dbReference type="InterPro" id="IPR000413">
    <property type="entry name" value="Integrin_alpha"/>
</dbReference>
<dbReference type="Gene3D" id="2.130.10.130">
    <property type="entry name" value="Integrin alpha, N-terminal"/>
    <property type="match status" value="4"/>
</dbReference>
<dbReference type="Pfam" id="PF00094">
    <property type="entry name" value="VWD"/>
    <property type="match status" value="1"/>
</dbReference>
<dbReference type="InterPro" id="IPR056823">
    <property type="entry name" value="TEN-like_YD-shell"/>
</dbReference>
<dbReference type="InterPro" id="IPR013783">
    <property type="entry name" value="Ig-like_fold"/>
</dbReference>
<evidence type="ECO:0000313" key="7">
    <source>
        <dbReference type="Proteomes" id="UP000196521"/>
    </source>
</evidence>
<dbReference type="RefSeq" id="WP_043939631.1">
    <property type="nucleotide sequence ID" value="NZ_LR812490.1"/>
</dbReference>
<dbReference type="InterPro" id="IPR022385">
    <property type="entry name" value="Rhs_assc_core"/>
</dbReference>
<gene>
    <name evidence="6" type="ORF">PLAN_20017</name>
</gene>
<evidence type="ECO:0000313" key="6">
    <source>
        <dbReference type="EMBL" id="CAC5342507.1"/>
    </source>
</evidence>
<feature type="region of interest" description="Disordered" evidence="4">
    <location>
        <begin position="1064"/>
        <end position="1112"/>
    </location>
</feature>
<sequence length="2071" mass="221697">MANTNNNIQVSINAPRGIRPNKIGEVTVTYTNVGQTDAVAPLISLSATGAQLQSASGAFAENVQFLGINNQGAAGILQPGASSSFKVSFQPTGEANTDINFSAGVVAENAPIDWNSIKNDVRPDSVPADAWDAIWNNFTGSVGNTAGQYQAVLADNATHLSQLGDYSNDVSRLLVFELEQAGNYGSIAQRYNLGFLGRGSAFPFDITATENSDGTVTVNSSGSLRLFRKQADGTYLNQPGDKATLTKVGNTFQLRGQAGGFVAFRPDGKLDFIEDTNSNRITATYTGNQLTRIDSTNGDNLSLSYNDQGRISQVVDQAGRTTTYSYDPTGELLLSITDPQGTTSYTYNAAKALTSVTFADGTQTLYDYDAQGRVIKQSLNGGAQAITFEYDSAGGVTASDATGAKTKLLLNDLGQIGQLQDALGRNLQFKYDGDGNLIQQIAPGNISSNFTYDQQGNLLNQVDPLGNSVDFTYDPTFNQVQSVSDQRGNVTGYNYDDKGNLVKIEYVPSSDEQLNYPIGNLNGLVSNRTFGRLDSLSNSTGTNPTVSYYDKNGKLITSKVAYTNESIKEQFNYDPQGNLVKYVNRRGQGIEYTYDDRERLIKQTNPDGSQINFTYDQRDNLISTTDAKGTISQEFDSADRLTKITYPNGRFLQYTYDAAGRRTRMVDQDGFAVNYGYDSLGRLAGLTDSNGQKIAGYTYDNLGRLSREDNGNGTYTTYGYDAAEQLLNIVNYAPNASVNSRFDYTYDQLGQLTSMTTLDGISKYGYDANGQLISVTLPDNRTIQYQYDAAGNRIAVTDNGVATSYETNSLNQYTAVGKGNYTYDADGNLISKTEGGKTSTYTYDVENRLVGVVTPDGIWSYDYDAFGNRIASTHNGQRTEYLLDPSSFGNVVGEYSNGNLIARYTHGFGLESRVDATNTTAYYDFDAIGSTAGLTGGNGSYVNRYSYLPFGEDLNKVEAVSNPFEFVGQFGVMDEENGLDFARARYYRASEGRFINPDPIGIVGGLNLYNYVDNDPLNNIDPSGFGLVKLYKLFKRINGSLEFTGKTLKRKQAVQLGQRLTKNGGGGDFHLEGPGNTKKLTRDISGSRKPVSHRENDLGHPAHDHPVYTDKGKEVTKRVKKAGLHIQKAASVIGLLTFANAAQAADPDNIALELGAEFLDFFNPFSDIESALDLTSDILAYLEKRGLFEKLSDAFTKRFPPPPPHPENSASTYNDPRIVTFDKQYHDFQAAGEFTLIESTSGDLKIQVRQQPVDNNPQSNVSDNTAVSTIIGGKRIGIYLDRGLVVDGVPTEIPDLDSLAVGDGRIYREGKTYTVVYPTGDQLVAKVKPTRVNIDVFLTKEREGKITGLLGNLNKNPKDDLIKRDGTVLTEPVATSQLYGEYADSWRVNQAESLFDYKPGENTNTFTLQNYPRQKVKISDLNPADVAKAEQLIGDSITNPTIREATIIDLVLTNFDPEILEAAINAPSPESSVIIGVDLEAKADFISTFANTPVKINPLSNDIVTIGIPLSLTGYDQTSAKGGTIQLDNNGTPDDKTDDQLTYTPPTNFIGVDTINYTIADDQKTATGTITVAVPAINLNALNGNNGFTVTGAAGNFAGSSLSNIGDFNGDTIDDFIVGGFAADPNNINATGESYVVFGTNQGFPANFDLSTLNGTNGFIIEGFEAESFSGGAVSSAGDINGDGLKDLIIGAFASDSNSLNNSGRTYVVLGSNQPFSTRFNLANLNGNNGFVINSNQALDYSGLAVSSAGDFNNDGLDDLAVAAPAGINTFLGKVYLVYGRLNGFPPAFNPTDLQWDDGIVINHNNGLAGTTVSNAGDINGDQIDDLIIGAEQGSLEGNPKGGETYVLFGKDGGYQNGFSLSNLDGTNGFTIKGDGYSVSSVSGAGDINADGLEDIIIGVSQSPGNNQTNAGKAYVVFGTQAGFTQQLDLFTLNGNNGFVINGVEPDELLGGSVKGAGDINGDKIDDLIIGASGATANGIKSAGKTYVVFGSQKGFPASLNSSDLNGEKGFFLNGTAENELSGVAVSSAGDINKDSVNDILIGAPGSLFDNTIGKSYVVFGNSTFGNQAII</sequence>
<dbReference type="InterPro" id="IPR028994">
    <property type="entry name" value="Integrin_alpha_N"/>
</dbReference>
<accession>A0A6J7ZKY8</accession>
<feature type="compositionally biased region" description="Basic and acidic residues" evidence="4">
    <location>
        <begin position="1080"/>
        <end position="1112"/>
    </location>
</feature>
<organism evidence="6 7">
    <name type="scientific">Planktothrix rubescens CCAP 1459/22</name>
    <dbReference type="NCBI Taxonomy" id="329571"/>
    <lineage>
        <taxon>Bacteria</taxon>
        <taxon>Bacillati</taxon>
        <taxon>Cyanobacteriota</taxon>
        <taxon>Cyanophyceae</taxon>
        <taxon>Oscillatoriophycideae</taxon>
        <taxon>Oscillatoriales</taxon>
        <taxon>Microcoleaceae</taxon>
        <taxon>Planktothrix</taxon>
    </lineage>
</organism>
<dbReference type="Pfam" id="PF25023">
    <property type="entry name" value="TEN_YD-shell"/>
    <property type="match status" value="2"/>
</dbReference>
<protein>
    <recommendedName>
        <fullName evidence="5">VWFD domain-containing protein</fullName>
    </recommendedName>
</protein>
<evidence type="ECO:0000256" key="1">
    <source>
        <dbReference type="ARBA" id="ARBA00022729"/>
    </source>
</evidence>
<keyword evidence="2" id="KW-0677">Repeat</keyword>
<dbReference type="SMART" id="SM00216">
    <property type="entry name" value="VWD"/>
    <property type="match status" value="1"/>
</dbReference>
<dbReference type="GO" id="GO:0007155">
    <property type="term" value="P:cell adhesion"/>
    <property type="evidence" value="ECO:0007669"/>
    <property type="project" value="InterPro"/>
</dbReference>
<dbReference type="PROSITE" id="PS51233">
    <property type="entry name" value="VWFD"/>
    <property type="match status" value="1"/>
</dbReference>
<dbReference type="InterPro" id="IPR050708">
    <property type="entry name" value="T6SS_VgrG/RHS"/>
</dbReference>
<dbReference type="Pfam" id="PF17963">
    <property type="entry name" value="Big_9"/>
    <property type="match status" value="1"/>
</dbReference>
<keyword evidence="7" id="KW-1185">Reference proteome</keyword>
<dbReference type="PROSITE" id="PS51470">
    <property type="entry name" value="FG_GAP"/>
    <property type="match status" value="4"/>
</dbReference>
<dbReference type="SUPFAM" id="SSF69318">
    <property type="entry name" value="Integrin alpha N-terminal domain"/>
    <property type="match status" value="2"/>
</dbReference>
<dbReference type="EMBL" id="CZCZ02000012">
    <property type="protein sequence ID" value="CAC5342507.1"/>
    <property type="molecule type" value="Genomic_DNA"/>
</dbReference>
<dbReference type="InterPro" id="IPR013519">
    <property type="entry name" value="Int_alpha_beta-p"/>
</dbReference>
<dbReference type="Pfam" id="PF01839">
    <property type="entry name" value="FG-GAP"/>
    <property type="match status" value="3"/>
</dbReference>
<dbReference type="SUPFAM" id="SSF69304">
    <property type="entry name" value="Tricorn protease N-terminal domain"/>
    <property type="match status" value="1"/>
</dbReference>
<feature type="domain" description="VWFD" evidence="5">
    <location>
        <begin position="1208"/>
        <end position="1394"/>
    </location>
</feature>
<evidence type="ECO:0000256" key="2">
    <source>
        <dbReference type="ARBA" id="ARBA00022737"/>
    </source>
</evidence>
<dbReference type="Proteomes" id="UP000196521">
    <property type="component" value="Chromosome"/>
</dbReference>
<reference evidence="6" key="1">
    <citation type="submission" date="2020-05" db="EMBL/GenBank/DDBJ databases">
        <authorList>
            <consortium name="Genoscope - CEA"/>
            <person name="William W."/>
        </authorList>
    </citation>
    <scope>NUCLEOTIDE SEQUENCE [LARGE SCALE GENOMIC DNA]</scope>
    <source>
        <strain evidence="6">PCC 7821</strain>
    </source>
</reference>
<dbReference type="EMBL" id="LR812490">
    <property type="protein sequence ID" value="CAC5342507.1"/>
    <property type="molecule type" value="Genomic_DNA"/>
</dbReference>
<dbReference type="Pfam" id="PF05593">
    <property type="entry name" value="RHS_repeat"/>
    <property type="match status" value="4"/>
</dbReference>
<dbReference type="NCBIfam" id="TIGR03696">
    <property type="entry name" value="Rhs_assc_core"/>
    <property type="match status" value="1"/>
</dbReference>
<dbReference type="NCBIfam" id="TIGR01643">
    <property type="entry name" value="YD_repeat_2x"/>
    <property type="match status" value="10"/>
</dbReference>
<dbReference type="Gene3D" id="2.60.40.10">
    <property type="entry name" value="Immunoglobulins"/>
    <property type="match status" value="1"/>
</dbReference>
<evidence type="ECO:0000259" key="5">
    <source>
        <dbReference type="PROSITE" id="PS51233"/>
    </source>
</evidence>
<evidence type="ECO:0000256" key="4">
    <source>
        <dbReference type="SAM" id="MobiDB-lite"/>
    </source>
</evidence>
<dbReference type="InterPro" id="IPR031325">
    <property type="entry name" value="RHS_repeat"/>
</dbReference>
<evidence type="ECO:0000256" key="3">
    <source>
        <dbReference type="ARBA" id="ARBA00023180"/>
    </source>
</evidence>
<dbReference type="PANTHER" id="PTHR32305">
    <property type="match status" value="1"/>
</dbReference>
<dbReference type="SMART" id="SM00191">
    <property type="entry name" value="Int_alpha"/>
    <property type="match status" value="7"/>
</dbReference>